<reference evidence="1" key="1">
    <citation type="submission" date="2020-03" db="EMBL/GenBank/DDBJ databases">
        <title>The deep terrestrial virosphere.</title>
        <authorList>
            <person name="Holmfeldt K."/>
            <person name="Nilsson E."/>
            <person name="Simone D."/>
            <person name="Lopez-Fernandez M."/>
            <person name="Wu X."/>
            <person name="de Brujin I."/>
            <person name="Lundin D."/>
            <person name="Andersson A."/>
            <person name="Bertilsson S."/>
            <person name="Dopson M."/>
        </authorList>
    </citation>
    <scope>NUCLEOTIDE SEQUENCE</scope>
    <source>
        <strain evidence="1">MM415A05048</strain>
    </source>
</reference>
<name>A0A6M3JH57_9ZZZZ</name>
<protein>
    <submittedName>
        <fullName evidence="1">Uncharacterized protein</fullName>
    </submittedName>
</protein>
<gene>
    <name evidence="1" type="ORF">MM415A05048_0004</name>
</gene>
<organism evidence="1">
    <name type="scientific">viral metagenome</name>
    <dbReference type="NCBI Taxonomy" id="1070528"/>
    <lineage>
        <taxon>unclassified sequences</taxon>
        <taxon>metagenomes</taxon>
        <taxon>organismal metagenomes</taxon>
    </lineage>
</organism>
<accession>A0A6M3JH57</accession>
<sequence length="64" mass="7689">MKNIEKAKQMNKDQFIRLAAYYASKKHNHYCRGGHLPVCDVRRIQAMQDLTKERFPELNHLFKK</sequence>
<dbReference type="EMBL" id="MT141679">
    <property type="protein sequence ID" value="QJA69120.1"/>
    <property type="molecule type" value="Genomic_DNA"/>
</dbReference>
<evidence type="ECO:0000313" key="1">
    <source>
        <dbReference type="EMBL" id="QJA69120.1"/>
    </source>
</evidence>
<dbReference type="AlphaFoldDB" id="A0A6M3JH57"/>
<proteinExistence type="predicted"/>